<feature type="domain" description="DNA topoisomerase type IA zn finger" evidence="1">
    <location>
        <begin position="63"/>
        <end position="97"/>
    </location>
</feature>
<feature type="domain" description="DNA topoisomerase type IA zn finger" evidence="1">
    <location>
        <begin position="104"/>
        <end position="140"/>
    </location>
</feature>
<gene>
    <name evidence="2" type="ORF">GTPT_0342</name>
</gene>
<dbReference type="GO" id="GO:0003917">
    <property type="term" value="F:DNA topoisomerase type I (single strand cut, ATP-independent) activity"/>
    <property type="evidence" value="ECO:0007669"/>
    <property type="project" value="InterPro"/>
</dbReference>
<evidence type="ECO:0000313" key="3">
    <source>
        <dbReference type="Proteomes" id="UP000028602"/>
    </source>
</evidence>
<dbReference type="eggNOG" id="COG0551">
    <property type="taxonomic scope" value="Bacteria"/>
</dbReference>
<sequence>MNKTALFAVRHQDNCPECGAELVIRSGKHGPFTGCSRYPECNYIRPLGPRNEGHLIKILEGIPCPECGADKALRQGRYGMFIACSRYPECSHSETIDQPDDTGITCPECQQGHLVQRRSRYGKYFHACSRYPECQFVVNARPVAGECLYCHFPLLAEKKTAKGLRLICASKLCGKPVPEKTEEK</sequence>
<evidence type="ECO:0000259" key="1">
    <source>
        <dbReference type="Pfam" id="PF01396"/>
    </source>
</evidence>
<dbReference type="AlphaFoldDB" id="A0A085JPI6"/>
<dbReference type="GO" id="GO:0005694">
    <property type="term" value="C:chromosome"/>
    <property type="evidence" value="ECO:0007669"/>
    <property type="project" value="InterPro"/>
</dbReference>
<dbReference type="SUPFAM" id="SSF57783">
    <property type="entry name" value="Zinc beta-ribbon"/>
    <property type="match status" value="3"/>
</dbReference>
<dbReference type="GO" id="GO:0003677">
    <property type="term" value="F:DNA binding"/>
    <property type="evidence" value="ECO:0007669"/>
    <property type="project" value="InterPro"/>
</dbReference>
<dbReference type="PANTHER" id="PTHR42785:SF1">
    <property type="entry name" value="DNA TOPOISOMERASE"/>
    <property type="match status" value="1"/>
</dbReference>
<dbReference type="Gene3D" id="3.30.65.10">
    <property type="entry name" value="Bacterial Topoisomerase I, domain 1"/>
    <property type="match status" value="3"/>
</dbReference>
<dbReference type="InterPro" id="IPR013498">
    <property type="entry name" value="Topo_IA_Znf"/>
</dbReference>
<evidence type="ECO:0000313" key="2">
    <source>
        <dbReference type="EMBL" id="KFD22382.1"/>
    </source>
</evidence>
<keyword evidence="3" id="KW-1185">Reference proteome</keyword>
<proteinExistence type="predicted"/>
<dbReference type="InterPro" id="IPR000380">
    <property type="entry name" value="Topo_IA"/>
</dbReference>
<reference evidence="2 3" key="1">
    <citation type="submission" date="2014-05" db="EMBL/GenBank/DDBJ databases">
        <title>ATOL: Assembling a taxonomically balanced genome-scale reconstruction of the evolutionary history of the Enterobacteriaceae.</title>
        <authorList>
            <person name="Plunkett G.III."/>
            <person name="Neeno-Eckwall E.C."/>
            <person name="Glasner J.D."/>
            <person name="Perna N.T."/>
        </authorList>
    </citation>
    <scope>NUCLEOTIDE SEQUENCE [LARGE SCALE GENOMIC DNA]</scope>
    <source>
        <strain evidence="2 3">ATCC 33301</strain>
    </source>
</reference>
<feature type="domain" description="DNA topoisomerase type IA zn finger" evidence="1">
    <location>
        <begin position="14"/>
        <end position="47"/>
    </location>
</feature>
<dbReference type="PANTHER" id="PTHR42785">
    <property type="entry name" value="DNA TOPOISOMERASE, TYPE IA, CORE"/>
    <property type="match status" value="1"/>
</dbReference>
<dbReference type="GO" id="GO:0006265">
    <property type="term" value="P:DNA topological change"/>
    <property type="evidence" value="ECO:0007669"/>
    <property type="project" value="InterPro"/>
</dbReference>
<dbReference type="OrthoDB" id="6412825at2"/>
<accession>A0A085JPI6</accession>
<dbReference type="Pfam" id="PF01396">
    <property type="entry name" value="Zn_ribbon_Top1"/>
    <property type="match status" value="3"/>
</dbReference>
<dbReference type="EMBL" id="JMPR01000007">
    <property type="protein sequence ID" value="KFD22382.1"/>
    <property type="molecule type" value="Genomic_DNA"/>
</dbReference>
<dbReference type="Proteomes" id="UP000028602">
    <property type="component" value="Unassembled WGS sequence"/>
</dbReference>
<organism evidence="2 3">
    <name type="scientific">Tatumella ptyseos ATCC 33301</name>
    <dbReference type="NCBI Taxonomy" id="1005995"/>
    <lineage>
        <taxon>Bacteria</taxon>
        <taxon>Pseudomonadati</taxon>
        <taxon>Pseudomonadota</taxon>
        <taxon>Gammaproteobacteria</taxon>
        <taxon>Enterobacterales</taxon>
        <taxon>Erwiniaceae</taxon>
        <taxon>Tatumella</taxon>
    </lineage>
</organism>
<name>A0A085JPI6_9GAMM</name>
<dbReference type="RefSeq" id="WP_025902019.1">
    <property type="nucleotide sequence ID" value="NZ_ATMJ01000062.1"/>
</dbReference>
<comment type="caution">
    <text evidence="2">The sequence shown here is derived from an EMBL/GenBank/DDBJ whole genome shotgun (WGS) entry which is preliminary data.</text>
</comment>
<protein>
    <submittedName>
        <fullName evidence="2">Zn-finger domain-containing protein</fullName>
    </submittedName>
</protein>